<accession>A0A172YFY9</accession>
<evidence type="ECO:0000313" key="1">
    <source>
        <dbReference type="EMBL" id="ANF58133.1"/>
    </source>
</evidence>
<organism evidence="1 2">
    <name type="scientific">Halotalea alkalilenta</name>
    <dbReference type="NCBI Taxonomy" id="376489"/>
    <lineage>
        <taxon>Bacteria</taxon>
        <taxon>Pseudomonadati</taxon>
        <taxon>Pseudomonadota</taxon>
        <taxon>Gammaproteobacteria</taxon>
        <taxon>Oceanospirillales</taxon>
        <taxon>Halomonadaceae</taxon>
        <taxon>Halotalea</taxon>
    </lineage>
</organism>
<dbReference type="GO" id="GO:0002143">
    <property type="term" value="P:tRNA wobble position uridine thiolation"/>
    <property type="evidence" value="ECO:0007669"/>
    <property type="project" value="InterPro"/>
</dbReference>
<reference evidence="1 2" key="1">
    <citation type="submission" date="2016-04" db="EMBL/GenBank/DDBJ databases">
        <title>Complete Genome Sequence of Halotalea alkalilenta IHB B 13600.</title>
        <authorList>
            <person name="Swarnkar M.K."/>
            <person name="Sharma A."/>
            <person name="Kaushal K."/>
            <person name="Soni R."/>
            <person name="Rana S."/>
            <person name="Singh A.K."/>
            <person name="Gulati A."/>
        </authorList>
    </citation>
    <scope>NUCLEOTIDE SEQUENCE [LARGE SCALE GENOMIC DNA]</scope>
    <source>
        <strain evidence="1 2">IHB B 13600</strain>
    </source>
</reference>
<dbReference type="SUPFAM" id="SSF75169">
    <property type="entry name" value="DsrEFH-like"/>
    <property type="match status" value="1"/>
</dbReference>
<dbReference type="InterPro" id="IPR027396">
    <property type="entry name" value="DsrEFH-like"/>
</dbReference>
<dbReference type="PANTHER" id="PTHR37526">
    <property type="entry name" value="PROTEIN TUSB"/>
    <property type="match status" value="1"/>
</dbReference>
<dbReference type="GO" id="GO:1990228">
    <property type="term" value="C:sulfurtransferase complex"/>
    <property type="evidence" value="ECO:0007669"/>
    <property type="project" value="TreeGrafter"/>
</dbReference>
<dbReference type="PANTHER" id="PTHR37526:SF1">
    <property type="entry name" value="PROTEIN TUSB"/>
    <property type="match status" value="1"/>
</dbReference>
<evidence type="ECO:0000313" key="2">
    <source>
        <dbReference type="Proteomes" id="UP000077875"/>
    </source>
</evidence>
<protein>
    <recommendedName>
        <fullName evidence="3">Sulfur relay protein TusB</fullName>
    </recommendedName>
</protein>
<dbReference type="RefSeq" id="WP_064123035.1">
    <property type="nucleotide sequence ID" value="NZ_CP015243.1"/>
</dbReference>
<dbReference type="Pfam" id="PF04077">
    <property type="entry name" value="DsrH"/>
    <property type="match status" value="1"/>
</dbReference>
<proteinExistence type="predicted"/>
<dbReference type="AlphaFoldDB" id="A0A172YFY9"/>
<sequence length="97" mass="10183">MILHLLNRSPFEAESLIARLAATLGEGDALLLIEDGVNGALAPGAARLSGTPAKLYALREDLDARGLSSRVAAGIEVIDVGGFVELSAKYAKTISWY</sequence>
<dbReference type="Gene3D" id="3.40.1260.10">
    <property type="entry name" value="DsrEFH-like"/>
    <property type="match status" value="1"/>
</dbReference>
<evidence type="ECO:0008006" key="3">
    <source>
        <dbReference type="Google" id="ProtNLM"/>
    </source>
</evidence>
<dbReference type="NCBIfam" id="TIGR03011">
    <property type="entry name" value="sulf_tusB_dsrH"/>
    <property type="match status" value="1"/>
</dbReference>
<keyword evidence="2" id="KW-1185">Reference proteome</keyword>
<dbReference type="Proteomes" id="UP000077875">
    <property type="component" value="Chromosome"/>
</dbReference>
<name>A0A172YFY9_9GAMM</name>
<dbReference type="KEGG" id="haa:A5892_12200"/>
<gene>
    <name evidence="1" type="ORF">A5892_12200</name>
</gene>
<dbReference type="EMBL" id="CP015243">
    <property type="protein sequence ID" value="ANF58133.1"/>
    <property type="molecule type" value="Genomic_DNA"/>
</dbReference>
<dbReference type="InterPro" id="IPR007215">
    <property type="entry name" value="Sulphur_relay_TusB/DsrH"/>
</dbReference>
<dbReference type="STRING" id="376489.A5892_12200"/>